<sequence length="330" mass="34530">MSDDAGVYASANAFSGAHDNIDESAYASTSTSGIPSATTPILAPTPTIATTPASLFASTPASTPGSICIAAPAPTLTTALVPTSTPTPTKASAQASSLTLWSALTPIPTPAGGTVPTSMHTPAPPTPITITTTSTPASTPASTSISAYIPTSVRTFTALATATSAPAMTTALVPMTAASVPTPAPMFMTVATPTSTVSAEVQVFNVVVHIRSWWWREPYATTPACLVLYYRVRFYYALGGRIRKSILYGISGTCALVAHYVQGWVLRAADKCVRKWCGQYSIPRENTNLFSVKHVCVNMAVGMPYYGWFMHNRRIIVLHGAATIGTGGYN</sequence>
<comment type="caution">
    <text evidence="1">The sequence shown here is derived from an EMBL/GenBank/DDBJ whole genome shotgun (WGS) entry which is preliminary data.</text>
</comment>
<proteinExistence type="predicted"/>
<reference evidence="1" key="1">
    <citation type="submission" date="2023-10" db="EMBL/GenBank/DDBJ databases">
        <authorList>
            <person name="Chen Y."/>
            <person name="Shah S."/>
            <person name="Dougan E. K."/>
            <person name="Thang M."/>
            <person name="Chan C."/>
        </authorList>
    </citation>
    <scope>NUCLEOTIDE SEQUENCE [LARGE SCALE GENOMIC DNA]</scope>
</reference>
<dbReference type="Proteomes" id="UP001189429">
    <property type="component" value="Unassembled WGS sequence"/>
</dbReference>
<organism evidence="1 2">
    <name type="scientific">Prorocentrum cordatum</name>
    <dbReference type="NCBI Taxonomy" id="2364126"/>
    <lineage>
        <taxon>Eukaryota</taxon>
        <taxon>Sar</taxon>
        <taxon>Alveolata</taxon>
        <taxon>Dinophyceae</taxon>
        <taxon>Prorocentrales</taxon>
        <taxon>Prorocentraceae</taxon>
        <taxon>Prorocentrum</taxon>
    </lineage>
</organism>
<dbReference type="EMBL" id="CAUYUJ010012414">
    <property type="protein sequence ID" value="CAK0833908.1"/>
    <property type="molecule type" value="Genomic_DNA"/>
</dbReference>
<evidence type="ECO:0000313" key="2">
    <source>
        <dbReference type="Proteomes" id="UP001189429"/>
    </source>
</evidence>
<evidence type="ECO:0000313" key="1">
    <source>
        <dbReference type="EMBL" id="CAK0833908.1"/>
    </source>
</evidence>
<keyword evidence="2" id="KW-1185">Reference proteome</keyword>
<gene>
    <name evidence="1" type="ORF">PCOR1329_LOCUS31463</name>
</gene>
<accession>A0ABN9SPW6</accession>
<protein>
    <submittedName>
        <fullName evidence="1">Uncharacterized protein</fullName>
    </submittedName>
</protein>
<name>A0ABN9SPW6_9DINO</name>